<accession>A0A242MAT0</accession>
<dbReference type="EMBL" id="NBTZ01000132">
    <property type="protein sequence ID" value="OTP68406.1"/>
    <property type="molecule type" value="Genomic_DNA"/>
</dbReference>
<proteinExistence type="predicted"/>
<gene>
    <name evidence="1" type="ORF">PAMC26577_33870</name>
</gene>
<dbReference type="RefSeq" id="WP_075360061.1">
    <property type="nucleotide sequence ID" value="NZ_MSRG01000088.1"/>
</dbReference>
<organism evidence="1 2">
    <name type="scientific">Caballeronia sordidicola</name>
    <name type="common">Burkholderia sordidicola</name>
    <dbReference type="NCBI Taxonomy" id="196367"/>
    <lineage>
        <taxon>Bacteria</taxon>
        <taxon>Pseudomonadati</taxon>
        <taxon>Pseudomonadota</taxon>
        <taxon>Betaproteobacteria</taxon>
        <taxon>Burkholderiales</taxon>
        <taxon>Burkholderiaceae</taxon>
        <taxon>Caballeronia</taxon>
    </lineage>
</organism>
<name>A0A242MAT0_CABSO</name>
<reference evidence="1 2" key="1">
    <citation type="submission" date="2017-03" db="EMBL/GenBank/DDBJ databases">
        <title>Genome analysis of strain PAMC 26577.</title>
        <authorList>
            <person name="Oh H.-M."/>
            <person name="Yang J.-A."/>
        </authorList>
    </citation>
    <scope>NUCLEOTIDE SEQUENCE [LARGE SCALE GENOMIC DNA]</scope>
    <source>
        <strain evidence="1 2">PAMC 26577</strain>
    </source>
</reference>
<dbReference type="Proteomes" id="UP000195221">
    <property type="component" value="Unassembled WGS sequence"/>
</dbReference>
<sequence length="94" mass="10643">MNALKKPPPIKAENLLPSRLADQQLDHLERMIGSIVKNSPAAPVLGLDPEYWESRVRALVEENNLLVVQQQRVQRLLIKLQQRVKNKTMDPAAA</sequence>
<dbReference type="AlphaFoldDB" id="A0A242MAT0"/>
<evidence type="ECO:0000313" key="2">
    <source>
        <dbReference type="Proteomes" id="UP000195221"/>
    </source>
</evidence>
<evidence type="ECO:0000313" key="1">
    <source>
        <dbReference type="EMBL" id="OTP68406.1"/>
    </source>
</evidence>
<protein>
    <submittedName>
        <fullName evidence="1">Uncharacterized protein</fullName>
    </submittedName>
</protein>
<comment type="caution">
    <text evidence="1">The sequence shown here is derived from an EMBL/GenBank/DDBJ whole genome shotgun (WGS) entry which is preliminary data.</text>
</comment>